<feature type="region of interest" description="Disordered" evidence="1">
    <location>
        <begin position="116"/>
        <end position="169"/>
    </location>
</feature>
<feature type="compositionally biased region" description="Low complexity" evidence="1">
    <location>
        <begin position="151"/>
        <end position="160"/>
    </location>
</feature>
<evidence type="ECO:0000256" key="1">
    <source>
        <dbReference type="SAM" id="MobiDB-lite"/>
    </source>
</evidence>
<sequence length="177" mass="19115">MSWLPVREGAIETTRDGGTVFLGDLRNNALLEVFHGAVELHRAQDAAPAQEVRARAEGKLAVGSVGEVLRDGVDHDGVVRSRRQTGEVRRVPQAQLDPRGESVRRATTWVLKPWSTRASAPARGGDRPALPRQVPGLRAGPGRVHQARNVASGRSSAATRPTRRSDARWLRCCPGAA</sequence>
<gene>
    <name evidence="2" type="ORF">SVIO_001900</name>
</gene>
<dbReference type="AlphaFoldDB" id="A0A4D4KSX9"/>
<feature type="region of interest" description="Disordered" evidence="1">
    <location>
        <begin position="83"/>
        <end position="103"/>
    </location>
</feature>
<comment type="caution">
    <text evidence="2">The sequence shown here is derived from an EMBL/GenBank/DDBJ whole genome shotgun (WGS) entry which is preliminary data.</text>
</comment>
<organism evidence="2 3">
    <name type="scientific">Streptomyces violaceusniger</name>
    <dbReference type="NCBI Taxonomy" id="68280"/>
    <lineage>
        <taxon>Bacteria</taxon>
        <taxon>Bacillati</taxon>
        <taxon>Actinomycetota</taxon>
        <taxon>Actinomycetes</taxon>
        <taxon>Kitasatosporales</taxon>
        <taxon>Streptomycetaceae</taxon>
        <taxon>Streptomyces</taxon>
        <taxon>Streptomyces violaceusniger group</taxon>
    </lineage>
</organism>
<reference evidence="2 3" key="1">
    <citation type="journal article" date="2020" name="Int. J. Syst. Evol. Microbiol.">
        <title>Reclassification of Streptomyces castelarensis and Streptomyces sporoclivatus as later heterotypic synonyms of Streptomyces antimycoticus.</title>
        <authorList>
            <person name="Komaki H."/>
            <person name="Tamura T."/>
        </authorList>
    </citation>
    <scope>NUCLEOTIDE SEQUENCE [LARGE SCALE GENOMIC DNA]</scope>
    <source>
        <strain evidence="2 3">NBRC 13459</strain>
    </source>
</reference>
<protein>
    <submittedName>
        <fullName evidence="2">Uncharacterized protein</fullName>
    </submittedName>
</protein>
<evidence type="ECO:0000313" key="3">
    <source>
        <dbReference type="Proteomes" id="UP000301309"/>
    </source>
</evidence>
<dbReference type="Proteomes" id="UP000301309">
    <property type="component" value="Unassembled WGS sequence"/>
</dbReference>
<accession>A0A4D4KSX9</accession>
<name>A0A4D4KSX9_STRVO</name>
<proteinExistence type="predicted"/>
<evidence type="ECO:0000313" key="2">
    <source>
        <dbReference type="EMBL" id="GDY49567.1"/>
    </source>
</evidence>
<keyword evidence="3" id="KW-1185">Reference proteome</keyword>
<dbReference type="EMBL" id="BJHW01000001">
    <property type="protein sequence ID" value="GDY49567.1"/>
    <property type="molecule type" value="Genomic_DNA"/>
</dbReference>